<sequence length="258" mass="29292">MESSLNDLKYFSNKISKENLILLEGKNLLKEALKADCIKLQRVFYSNDELLNDNSLIKEGIIYRRISEDLMNAISDVKTNQGILAFANFYPEKILKRESFRIILDRVADPGNMGTIIRTAASVGCEQILVTKGSVNPWSQKVMRSAMGGHFYIDIKQNIISKNIFKYITNDHKILVADSNLVHDAVDYTDLSKKLNPDDKICLVIGNEAHGVDVHFYELVNQKYKVIPINIPTNMESLNCSVAFAVLAFELRKIFNKK</sequence>
<dbReference type="Proteomes" id="UP000276133">
    <property type="component" value="Unassembled WGS sequence"/>
</dbReference>
<dbReference type="PANTHER" id="PTHR43191:SF2">
    <property type="entry name" value="RRNA METHYLTRANSFERASE 3, MITOCHONDRIAL"/>
    <property type="match status" value="1"/>
</dbReference>
<dbReference type="GO" id="GO:0005737">
    <property type="term" value="C:cytoplasm"/>
    <property type="evidence" value="ECO:0007669"/>
    <property type="project" value="UniProtKB-ARBA"/>
</dbReference>
<dbReference type="GO" id="GO:0003723">
    <property type="term" value="F:RNA binding"/>
    <property type="evidence" value="ECO:0007669"/>
    <property type="project" value="InterPro"/>
</dbReference>
<reference evidence="5 6" key="1">
    <citation type="journal article" date="2018" name="Sci. Rep.">
        <title>Genomic signatures of local adaptation to the degree of environmental predictability in rotifers.</title>
        <authorList>
            <person name="Franch-Gras L."/>
            <person name="Hahn C."/>
            <person name="Garcia-Roger E.M."/>
            <person name="Carmona M.J."/>
            <person name="Serra M."/>
            <person name="Gomez A."/>
        </authorList>
    </citation>
    <scope>NUCLEOTIDE SEQUENCE [LARGE SCALE GENOMIC DNA]</scope>
    <source>
        <strain evidence="5">HYR1</strain>
    </source>
</reference>
<dbReference type="InterPro" id="IPR051259">
    <property type="entry name" value="rRNA_Methyltransferase"/>
</dbReference>
<dbReference type="SUPFAM" id="SSF75217">
    <property type="entry name" value="alpha/beta knot"/>
    <property type="match status" value="1"/>
</dbReference>
<dbReference type="Gene3D" id="3.30.1330.30">
    <property type="match status" value="1"/>
</dbReference>
<dbReference type="GO" id="GO:0008173">
    <property type="term" value="F:RNA methyltransferase activity"/>
    <property type="evidence" value="ECO:0007669"/>
    <property type="project" value="InterPro"/>
</dbReference>
<dbReference type="Gene3D" id="3.40.1280.10">
    <property type="match status" value="1"/>
</dbReference>
<evidence type="ECO:0000313" key="5">
    <source>
        <dbReference type="EMBL" id="RNA39781.1"/>
    </source>
</evidence>
<dbReference type="InterPro" id="IPR053888">
    <property type="entry name" value="MRM3-like_sub_bind"/>
</dbReference>
<dbReference type="InterPro" id="IPR001537">
    <property type="entry name" value="SpoU_MeTrfase"/>
</dbReference>
<evidence type="ECO:0000259" key="4">
    <source>
        <dbReference type="SMART" id="SM00967"/>
    </source>
</evidence>
<feature type="domain" description="RNA 2-O ribose methyltransferase substrate binding" evidence="4">
    <location>
        <begin position="22"/>
        <end position="93"/>
    </location>
</feature>
<dbReference type="Pfam" id="PF00588">
    <property type="entry name" value="SpoU_methylase"/>
    <property type="match status" value="1"/>
</dbReference>
<dbReference type="InterPro" id="IPR013123">
    <property type="entry name" value="SpoU_subst-bd"/>
</dbReference>
<comment type="caution">
    <text evidence="5">The sequence shown here is derived from an EMBL/GenBank/DDBJ whole genome shotgun (WGS) entry which is preliminary data.</text>
</comment>
<name>A0A3M7SVC1_BRAPC</name>
<organism evidence="5 6">
    <name type="scientific">Brachionus plicatilis</name>
    <name type="common">Marine rotifer</name>
    <name type="synonym">Brachionus muelleri</name>
    <dbReference type="NCBI Taxonomy" id="10195"/>
    <lineage>
        <taxon>Eukaryota</taxon>
        <taxon>Metazoa</taxon>
        <taxon>Spiralia</taxon>
        <taxon>Gnathifera</taxon>
        <taxon>Rotifera</taxon>
        <taxon>Eurotatoria</taxon>
        <taxon>Monogononta</taxon>
        <taxon>Pseudotrocha</taxon>
        <taxon>Ploima</taxon>
        <taxon>Brachionidae</taxon>
        <taxon>Brachionus</taxon>
    </lineage>
</organism>
<accession>A0A3M7SVC1</accession>
<gene>
    <name evidence="5" type="ORF">BpHYR1_034376</name>
</gene>
<protein>
    <submittedName>
        <fullName evidence="5">RNA methyltransferase</fullName>
    </submittedName>
</protein>
<evidence type="ECO:0000313" key="6">
    <source>
        <dbReference type="Proteomes" id="UP000276133"/>
    </source>
</evidence>
<dbReference type="SUPFAM" id="SSF55315">
    <property type="entry name" value="L30e-like"/>
    <property type="match status" value="1"/>
</dbReference>
<keyword evidence="3 5" id="KW-0808">Transferase</keyword>
<dbReference type="AlphaFoldDB" id="A0A3M7SVC1"/>
<keyword evidence="2 5" id="KW-0489">Methyltransferase</keyword>
<dbReference type="OrthoDB" id="270651at2759"/>
<proteinExistence type="inferred from homology"/>
<dbReference type="Pfam" id="PF22435">
    <property type="entry name" value="MRM3-like_sub_bind"/>
    <property type="match status" value="1"/>
</dbReference>
<keyword evidence="6" id="KW-1185">Reference proteome</keyword>
<dbReference type="PANTHER" id="PTHR43191">
    <property type="entry name" value="RRNA METHYLTRANSFERASE 3"/>
    <property type="match status" value="1"/>
</dbReference>
<dbReference type="EMBL" id="REGN01000703">
    <property type="protein sequence ID" value="RNA39781.1"/>
    <property type="molecule type" value="Genomic_DNA"/>
</dbReference>
<dbReference type="GO" id="GO:0032259">
    <property type="term" value="P:methylation"/>
    <property type="evidence" value="ECO:0007669"/>
    <property type="project" value="UniProtKB-KW"/>
</dbReference>
<dbReference type="SMART" id="SM00967">
    <property type="entry name" value="SpoU_sub_bind"/>
    <property type="match status" value="1"/>
</dbReference>
<dbReference type="STRING" id="10195.A0A3M7SVC1"/>
<dbReference type="InterPro" id="IPR029064">
    <property type="entry name" value="Ribosomal_eL30-like_sf"/>
</dbReference>
<evidence type="ECO:0000256" key="1">
    <source>
        <dbReference type="ARBA" id="ARBA00007228"/>
    </source>
</evidence>
<comment type="similarity">
    <text evidence="1">Belongs to the class IV-like SAM-binding methyltransferase superfamily. RNA methyltransferase TrmH family.</text>
</comment>
<evidence type="ECO:0000256" key="3">
    <source>
        <dbReference type="ARBA" id="ARBA00022679"/>
    </source>
</evidence>
<evidence type="ECO:0000256" key="2">
    <source>
        <dbReference type="ARBA" id="ARBA00022603"/>
    </source>
</evidence>
<dbReference type="GO" id="GO:0006396">
    <property type="term" value="P:RNA processing"/>
    <property type="evidence" value="ECO:0007669"/>
    <property type="project" value="InterPro"/>
</dbReference>
<dbReference type="InterPro" id="IPR029026">
    <property type="entry name" value="tRNA_m1G_MTases_N"/>
</dbReference>
<dbReference type="InterPro" id="IPR029028">
    <property type="entry name" value="Alpha/beta_knot_MTases"/>
</dbReference>